<evidence type="ECO:0008006" key="3">
    <source>
        <dbReference type="Google" id="ProtNLM"/>
    </source>
</evidence>
<dbReference type="STRING" id="1192034.CAP_4201"/>
<name>A0A017T7E4_9BACT</name>
<dbReference type="RefSeq" id="WP_044243606.1">
    <property type="nucleotide sequence ID" value="NZ_ASRX01000030.1"/>
</dbReference>
<gene>
    <name evidence="1" type="ORF">CAP_4201</name>
</gene>
<accession>A0A017T7E4</accession>
<proteinExistence type="predicted"/>
<evidence type="ECO:0000313" key="1">
    <source>
        <dbReference type="EMBL" id="EYF04725.1"/>
    </source>
</evidence>
<dbReference type="PROSITE" id="PS51257">
    <property type="entry name" value="PROKAR_LIPOPROTEIN"/>
    <property type="match status" value="1"/>
</dbReference>
<protein>
    <recommendedName>
        <fullName evidence="3">Neutral/alkaline non-lysosomal ceramidase N-terminal domain-containing protein</fullName>
    </recommendedName>
</protein>
<dbReference type="EMBL" id="ASRX01000030">
    <property type="protein sequence ID" value="EYF04725.1"/>
    <property type="molecule type" value="Genomic_DNA"/>
</dbReference>
<keyword evidence="2" id="KW-1185">Reference proteome</keyword>
<dbReference type="AlphaFoldDB" id="A0A017T7E4"/>
<dbReference type="OrthoDB" id="622550at2"/>
<sequence>MARLPLTILGSVLFVAGCAGEEAPGPGGPGGPPPIVDANGVVPNYACPGSPGCEKAEGPLLVGVAARPITPVLETWDDLDGDGVRGDGEPFDDVNGNGEWDGVWLAGFAAGRAATEIHDDVWSRVLTFEQGDVSVAMVGLDLVGYFQQDVVKVRLEAAARGLDFDHVVVTSTHTHEGPDTMGMWGAEFGTTGYQEEYIQHIVTQTVDALAEAKASQKAARMKVARGEAPELVNDTRLPEVIDQSIHAAQFIDEAGAPFATLAVWGNHPEALGSDNTQLTSDYVHYLREGLEERYPGTTTVFLSGPLGGLMTTIRITGCPDAAGVETCPQGTFERAEYVGKGAADAAIAALEGSGATIEDSPSLAFRRRSFFIQPTNTGLALLVLTGVLHRDVYSRDKKLIPREQQALLSLTNVKEGDVLIGTELNGVHVGPLAIAMVPGEIYPELWMLKPDGSSYIERPEGGDFSDAMPETPIQAVLPAGVTPVIVNNANDALGYILPQTQFDDAPPYAYGEETEPQYGEENSVGYTMGPTLTKEFAAMYGR</sequence>
<comment type="caution">
    <text evidence="1">The sequence shown here is derived from an EMBL/GenBank/DDBJ whole genome shotgun (WGS) entry which is preliminary data.</text>
</comment>
<evidence type="ECO:0000313" key="2">
    <source>
        <dbReference type="Proteomes" id="UP000019678"/>
    </source>
</evidence>
<dbReference type="Proteomes" id="UP000019678">
    <property type="component" value="Unassembled WGS sequence"/>
</dbReference>
<organism evidence="1 2">
    <name type="scientific">Chondromyces apiculatus DSM 436</name>
    <dbReference type="NCBI Taxonomy" id="1192034"/>
    <lineage>
        <taxon>Bacteria</taxon>
        <taxon>Pseudomonadati</taxon>
        <taxon>Myxococcota</taxon>
        <taxon>Polyangia</taxon>
        <taxon>Polyangiales</taxon>
        <taxon>Polyangiaceae</taxon>
        <taxon>Chondromyces</taxon>
    </lineage>
</organism>
<dbReference type="eggNOG" id="COG3356">
    <property type="taxonomic scope" value="Bacteria"/>
</dbReference>
<reference evidence="1 2" key="1">
    <citation type="submission" date="2013-05" db="EMBL/GenBank/DDBJ databases">
        <title>Genome assembly of Chondromyces apiculatus DSM 436.</title>
        <authorList>
            <person name="Sharma G."/>
            <person name="Khatri I."/>
            <person name="Kaur C."/>
            <person name="Mayilraj S."/>
            <person name="Subramanian S."/>
        </authorList>
    </citation>
    <scope>NUCLEOTIDE SEQUENCE [LARGE SCALE GENOMIC DNA]</scope>
    <source>
        <strain evidence="1 2">DSM 436</strain>
    </source>
</reference>